<dbReference type="RefSeq" id="XP_009021951.1">
    <property type="nucleotide sequence ID" value="XM_009023703.1"/>
</dbReference>
<dbReference type="EMBL" id="AMQM01005592">
    <property type="status" value="NOT_ANNOTATED_CDS"/>
    <property type="molecule type" value="Genomic_DNA"/>
</dbReference>
<evidence type="ECO:0000313" key="3">
    <source>
        <dbReference type="Proteomes" id="UP000015101"/>
    </source>
</evidence>
<reference evidence="1 3" key="2">
    <citation type="journal article" date="2013" name="Nature">
        <title>Insights into bilaterian evolution from three spiralian genomes.</title>
        <authorList>
            <person name="Simakov O."/>
            <person name="Marletaz F."/>
            <person name="Cho S.J."/>
            <person name="Edsinger-Gonzales E."/>
            <person name="Havlak P."/>
            <person name="Hellsten U."/>
            <person name="Kuo D.H."/>
            <person name="Larsson T."/>
            <person name="Lv J."/>
            <person name="Arendt D."/>
            <person name="Savage R."/>
            <person name="Osoegawa K."/>
            <person name="de Jong P."/>
            <person name="Grimwood J."/>
            <person name="Chapman J.A."/>
            <person name="Shapiro H."/>
            <person name="Aerts A."/>
            <person name="Otillar R.P."/>
            <person name="Terry A.Y."/>
            <person name="Boore J.L."/>
            <person name="Grigoriev I.V."/>
            <person name="Lindberg D.R."/>
            <person name="Seaver E.C."/>
            <person name="Weisblat D.A."/>
            <person name="Putnam N.H."/>
            <person name="Rokhsar D.S."/>
        </authorList>
    </citation>
    <scope>NUCLEOTIDE SEQUENCE</scope>
</reference>
<evidence type="ECO:0000313" key="2">
    <source>
        <dbReference type="EnsemblMetazoa" id="HelroP176228"/>
    </source>
</evidence>
<proteinExistence type="predicted"/>
<reference evidence="2" key="3">
    <citation type="submission" date="2015-06" db="UniProtKB">
        <authorList>
            <consortium name="EnsemblMetazoa"/>
        </authorList>
    </citation>
    <scope>IDENTIFICATION</scope>
</reference>
<gene>
    <name evidence="2" type="primary">20205763</name>
    <name evidence="1" type="ORF">HELRODRAFT_176228</name>
</gene>
<dbReference type="AlphaFoldDB" id="T1FAB4"/>
<sequence>MDSNQHVFACGKVHCVQSSSLHSSIARGFNPTDSRTSDAVFKKCSELLVSLKKELRNADDICLKYLFDLFCQCVLLTSSNIQISQKIIQIVGLISRSQNNKISNNSINNINNNNDKGYCGDYDVTCKDGFNRVWDSMGKIFDEKNEKLDKDDFYNLRLC</sequence>
<accession>T1FAB4</accession>
<dbReference type="CTD" id="20205763"/>
<keyword evidence="3" id="KW-1185">Reference proteome</keyword>
<dbReference type="EMBL" id="KB097026">
    <property type="protein sequence ID" value="ESN99932.1"/>
    <property type="molecule type" value="Genomic_DNA"/>
</dbReference>
<dbReference type="KEGG" id="hro:HELRODRAFT_176228"/>
<name>T1FAB4_HELRO</name>
<dbReference type="Proteomes" id="UP000015101">
    <property type="component" value="Unassembled WGS sequence"/>
</dbReference>
<dbReference type="EnsemblMetazoa" id="HelroT176228">
    <property type="protein sequence ID" value="HelroP176228"/>
    <property type="gene ID" value="HelroG176228"/>
</dbReference>
<protein>
    <submittedName>
        <fullName evidence="1 2">Uncharacterized protein</fullName>
    </submittedName>
</protein>
<organism evidence="2 3">
    <name type="scientific">Helobdella robusta</name>
    <name type="common">Californian leech</name>
    <dbReference type="NCBI Taxonomy" id="6412"/>
    <lineage>
        <taxon>Eukaryota</taxon>
        <taxon>Metazoa</taxon>
        <taxon>Spiralia</taxon>
        <taxon>Lophotrochozoa</taxon>
        <taxon>Annelida</taxon>
        <taxon>Clitellata</taxon>
        <taxon>Hirudinea</taxon>
        <taxon>Rhynchobdellida</taxon>
        <taxon>Glossiphoniidae</taxon>
        <taxon>Helobdella</taxon>
    </lineage>
</organism>
<reference evidence="3" key="1">
    <citation type="submission" date="2012-12" db="EMBL/GenBank/DDBJ databases">
        <authorList>
            <person name="Hellsten U."/>
            <person name="Grimwood J."/>
            <person name="Chapman J.A."/>
            <person name="Shapiro H."/>
            <person name="Aerts A."/>
            <person name="Otillar R.P."/>
            <person name="Terry A.Y."/>
            <person name="Boore J.L."/>
            <person name="Simakov O."/>
            <person name="Marletaz F."/>
            <person name="Cho S.-J."/>
            <person name="Edsinger-Gonzales E."/>
            <person name="Havlak P."/>
            <person name="Kuo D.-H."/>
            <person name="Larsson T."/>
            <person name="Lv J."/>
            <person name="Arendt D."/>
            <person name="Savage R."/>
            <person name="Osoegawa K."/>
            <person name="de Jong P."/>
            <person name="Lindberg D.R."/>
            <person name="Seaver E.C."/>
            <person name="Weisblat D.A."/>
            <person name="Putnam N.H."/>
            <person name="Grigoriev I.V."/>
            <person name="Rokhsar D.S."/>
        </authorList>
    </citation>
    <scope>NUCLEOTIDE SEQUENCE</scope>
</reference>
<dbReference type="HOGENOM" id="CLU_1662696_0_0_1"/>
<evidence type="ECO:0000313" key="1">
    <source>
        <dbReference type="EMBL" id="ESN99932.1"/>
    </source>
</evidence>
<dbReference type="InParanoid" id="T1FAB4"/>
<dbReference type="GeneID" id="20205763"/>